<reference evidence="6 7" key="1">
    <citation type="submission" date="2023-07" db="EMBL/GenBank/DDBJ databases">
        <title>Genomic Encyclopedia of Type Strains, Phase IV (KMG-IV): sequencing the most valuable type-strain genomes for metagenomic binning, comparative biology and taxonomic classification.</title>
        <authorList>
            <person name="Goeker M."/>
        </authorList>
    </citation>
    <scope>NUCLEOTIDE SEQUENCE [LARGE SCALE GENOMIC DNA]</scope>
    <source>
        <strain evidence="6 7">DSM 17740</strain>
    </source>
</reference>
<dbReference type="InterPro" id="IPR014026">
    <property type="entry name" value="UDP-Glc/GDP-Man_DH_dimer"/>
</dbReference>
<dbReference type="PIRSF" id="PIRSF000124">
    <property type="entry name" value="UDPglc_GDPman_dh"/>
    <property type="match status" value="1"/>
</dbReference>
<dbReference type="EC" id="1.1.1.136" evidence="6"/>
<dbReference type="Proteomes" id="UP001232445">
    <property type="component" value="Unassembled WGS sequence"/>
</dbReference>
<protein>
    <submittedName>
        <fullName evidence="6">UDP-N-acetyl-D-glucosamine dehydrogenase</fullName>
        <ecNumber evidence="6">1.1.1.136</ecNumber>
    </submittedName>
</protein>
<dbReference type="RefSeq" id="WP_307338272.1">
    <property type="nucleotide sequence ID" value="NZ_JAUSUQ010000005.1"/>
</dbReference>
<feature type="domain" description="UDP-glucose/GDP-mannose dehydrogenase C-terminal" evidence="5">
    <location>
        <begin position="325"/>
        <end position="420"/>
    </location>
</feature>
<dbReference type="Pfam" id="PF03720">
    <property type="entry name" value="UDPG_MGDP_dh_C"/>
    <property type="match status" value="1"/>
</dbReference>
<dbReference type="SUPFAM" id="SSF48179">
    <property type="entry name" value="6-phosphogluconate dehydrogenase C-terminal domain-like"/>
    <property type="match status" value="1"/>
</dbReference>
<comment type="similarity">
    <text evidence="3">Belongs to the UDP-glucose/GDP-mannose dehydrogenase family.</text>
</comment>
<evidence type="ECO:0000259" key="5">
    <source>
        <dbReference type="SMART" id="SM00984"/>
    </source>
</evidence>
<sequence>MNNMYLSDRTTIAVIGLGYVGLPLAMLFAKNGFKVIGFDRDLQKLAYLRQGKSYIDDVSDSEVHDNLNKGTFEVAGQYEKVRQVNACILCLPTPLNEHRAPDLSYVQSAIRDMSAHVSPGQLIVLESSTFPGTTEDVVRPLLEKNGHKVGVDIYLGYSPERINPGNKEYDIADIPKVVSGVTDQCKERVTQLYGQVFTKLVQVSSPTIAEMTKILENAQRFVNISLMNELAICCEQMGIDIWEVIEAAKTKPYGFTPYYPGPGIGGHCIPVDPLYFLWKARQHHQNVKMIETAKDVNDKMPDYIVQRILKLLIKRNNDMRDRHVLLVGMTYKKDVTDVRESVSIPIFEKLLKQNIIVSYHDPLVKHVNVGNQTYTSVALTRGRLKKSDCVVILTDHSFLPYDDIIQFAPLVFDTRNAIKETYAHVMRL</sequence>
<feature type="transmembrane region" description="Helical" evidence="4">
    <location>
        <begin position="12"/>
        <end position="29"/>
    </location>
</feature>
<dbReference type="GO" id="GO:0047004">
    <property type="term" value="F:UDP-N-acetylglucosamine 6-dehydrogenase activity"/>
    <property type="evidence" value="ECO:0007669"/>
    <property type="project" value="UniProtKB-EC"/>
</dbReference>
<dbReference type="SUPFAM" id="SSF52413">
    <property type="entry name" value="UDP-glucose/GDP-mannose dehydrogenase C-terminal domain"/>
    <property type="match status" value="1"/>
</dbReference>
<dbReference type="InterPro" id="IPR028359">
    <property type="entry name" value="UDP_ManNAc/GlcNAc_DH"/>
</dbReference>
<evidence type="ECO:0000313" key="6">
    <source>
        <dbReference type="EMBL" id="MDQ0339002.1"/>
    </source>
</evidence>
<evidence type="ECO:0000256" key="4">
    <source>
        <dbReference type="SAM" id="Phobius"/>
    </source>
</evidence>
<dbReference type="NCBIfam" id="TIGR03026">
    <property type="entry name" value="NDP-sugDHase"/>
    <property type="match status" value="1"/>
</dbReference>
<dbReference type="Gene3D" id="3.40.50.720">
    <property type="entry name" value="NAD(P)-binding Rossmann-like Domain"/>
    <property type="match status" value="2"/>
</dbReference>
<dbReference type="PANTHER" id="PTHR43491:SF1">
    <property type="entry name" value="UDP-N-ACETYL-D-MANNOSAMINE DEHYDROGENASE"/>
    <property type="match status" value="1"/>
</dbReference>
<dbReference type="SUPFAM" id="SSF51735">
    <property type="entry name" value="NAD(P)-binding Rossmann-fold domains"/>
    <property type="match status" value="1"/>
</dbReference>
<gene>
    <name evidence="6" type="ORF">J2S00_001788</name>
</gene>
<dbReference type="PIRSF" id="PIRSF500136">
    <property type="entry name" value="UDP_ManNAc_DH"/>
    <property type="match status" value="1"/>
</dbReference>
<keyword evidence="4" id="KW-0472">Membrane</keyword>
<keyword evidence="2" id="KW-0520">NAD</keyword>
<evidence type="ECO:0000313" key="7">
    <source>
        <dbReference type="Proteomes" id="UP001232445"/>
    </source>
</evidence>
<comment type="caution">
    <text evidence="6">The sequence shown here is derived from an EMBL/GenBank/DDBJ whole genome shotgun (WGS) entry which is preliminary data.</text>
</comment>
<keyword evidence="4" id="KW-1133">Transmembrane helix</keyword>
<keyword evidence="1 6" id="KW-0560">Oxidoreductase</keyword>
<keyword evidence="7" id="KW-1185">Reference proteome</keyword>
<dbReference type="InterPro" id="IPR036291">
    <property type="entry name" value="NAD(P)-bd_dom_sf"/>
</dbReference>
<name>A0ABU0CVD8_9BACI</name>
<accession>A0ABU0CVD8</accession>
<proteinExistence type="inferred from homology"/>
<evidence type="ECO:0000256" key="1">
    <source>
        <dbReference type="ARBA" id="ARBA00023002"/>
    </source>
</evidence>
<dbReference type="InterPro" id="IPR008927">
    <property type="entry name" value="6-PGluconate_DH-like_C_sf"/>
</dbReference>
<dbReference type="InterPro" id="IPR036220">
    <property type="entry name" value="UDP-Glc/GDP-Man_DH_C_sf"/>
</dbReference>
<dbReference type="SMART" id="SM00984">
    <property type="entry name" value="UDPG_MGDP_dh_C"/>
    <property type="match status" value="1"/>
</dbReference>
<dbReference type="InterPro" id="IPR017476">
    <property type="entry name" value="UDP-Glc/GDP-Man"/>
</dbReference>
<dbReference type="InterPro" id="IPR014027">
    <property type="entry name" value="UDP-Glc/GDP-Man_DH_C"/>
</dbReference>
<keyword evidence="4" id="KW-0812">Transmembrane</keyword>
<organism evidence="6 7">
    <name type="scientific">Caldalkalibacillus uzonensis</name>
    <dbReference type="NCBI Taxonomy" id="353224"/>
    <lineage>
        <taxon>Bacteria</taxon>
        <taxon>Bacillati</taxon>
        <taxon>Bacillota</taxon>
        <taxon>Bacilli</taxon>
        <taxon>Bacillales</taxon>
        <taxon>Bacillaceae</taxon>
        <taxon>Caldalkalibacillus</taxon>
    </lineage>
</organism>
<dbReference type="Pfam" id="PF03721">
    <property type="entry name" value="UDPG_MGDP_dh_N"/>
    <property type="match status" value="1"/>
</dbReference>
<dbReference type="EMBL" id="JAUSUQ010000005">
    <property type="protein sequence ID" value="MDQ0339002.1"/>
    <property type="molecule type" value="Genomic_DNA"/>
</dbReference>
<dbReference type="Pfam" id="PF00984">
    <property type="entry name" value="UDPG_MGDP_dh"/>
    <property type="match status" value="1"/>
</dbReference>
<evidence type="ECO:0000256" key="3">
    <source>
        <dbReference type="PIRNR" id="PIRNR000124"/>
    </source>
</evidence>
<dbReference type="InterPro" id="IPR001732">
    <property type="entry name" value="UDP-Glc/GDP-Man_DH_N"/>
</dbReference>
<evidence type="ECO:0000256" key="2">
    <source>
        <dbReference type="ARBA" id="ARBA00023027"/>
    </source>
</evidence>
<dbReference type="PANTHER" id="PTHR43491">
    <property type="entry name" value="UDP-N-ACETYL-D-MANNOSAMINE DEHYDROGENASE"/>
    <property type="match status" value="1"/>
</dbReference>